<evidence type="ECO:0000313" key="5">
    <source>
        <dbReference type="Proteomes" id="UP000663864"/>
    </source>
</evidence>
<dbReference type="PROSITE" id="PS51857">
    <property type="entry name" value="CSD_2"/>
    <property type="match status" value="3"/>
</dbReference>
<dbReference type="PANTHER" id="PTHR46565">
    <property type="entry name" value="COLD SHOCK DOMAIN PROTEIN 2"/>
    <property type="match status" value="1"/>
</dbReference>
<dbReference type="EMBL" id="CAJOBD010000976">
    <property type="protein sequence ID" value="CAF3743391.1"/>
    <property type="molecule type" value="Genomic_DNA"/>
</dbReference>
<accession>A0A813S8G0</accession>
<dbReference type="AlphaFoldDB" id="A0A813S8G0"/>
<evidence type="ECO:0000313" key="3">
    <source>
        <dbReference type="EMBL" id="CAF0791642.1"/>
    </source>
</evidence>
<feature type="region of interest" description="Disordered" evidence="1">
    <location>
        <begin position="116"/>
        <end position="149"/>
    </location>
</feature>
<dbReference type="GO" id="GO:0003676">
    <property type="term" value="F:nucleic acid binding"/>
    <property type="evidence" value="ECO:0007669"/>
    <property type="project" value="InterPro"/>
</dbReference>
<organism evidence="3 5">
    <name type="scientific">Rotaria sordida</name>
    <dbReference type="NCBI Taxonomy" id="392033"/>
    <lineage>
        <taxon>Eukaryota</taxon>
        <taxon>Metazoa</taxon>
        <taxon>Spiralia</taxon>
        <taxon>Gnathifera</taxon>
        <taxon>Rotifera</taxon>
        <taxon>Eurotatoria</taxon>
        <taxon>Bdelloidea</taxon>
        <taxon>Philodinida</taxon>
        <taxon>Philodinidae</taxon>
        <taxon>Rotaria</taxon>
    </lineage>
</organism>
<feature type="domain" description="CSD" evidence="2">
    <location>
        <begin position="201"/>
        <end position="265"/>
    </location>
</feature>
<dbReference type="CDD" id="cd04458">
    <property type="entry name" value="CSP_CDS"/>
    <property type="match status" value="2"/>
</dbReference>
<proteinExistence type="predicted"/>
<dbReference type="PANTHER" id="PTHR46565:SF20">
    <property type="entry name" value="COLD SHOCK DOMAIN-CONTAINING PROTEIN 4"/>
    <property type="match status" value="1"/>
</dbReference>
<evidence type="ECO:0000259" key="2">
    <source>
        <dbReference type="PROSITE" id="PS51857"/>
    </source>
</evidence>
<evidence type="ECO:0000313" key="4">
    <source>
        <dbReference type="EMBL" id="CAF3743391.1"/>
    </source>
</evidence>
<evidence type="ECO:0000256" key="1">
    <source>
        <dbReference type="SAM" id="MobiDB-lite"/>
    </source>
</evidence>
<dbReference type="SMART" id="SM00357">
    <property type="entry name" value="CSP"/>
    <property type="match status" value="3"/>
</dbReference>
<gene>
    <name evidence="4" type="ORF">JBS370_LOCUS12138</name>
    <name evidence="3" type="ORF">ZHD862_LOCUS1940</name>
</gene>
<dbReference type="PROSITE" id="PS00352">
    <property type="entry name" value="CSD_1"/>
    <property type="match status" value="1"/>
</dbReference>
<dbReference type="Gene3D" id="2.40.50.140">
    <property type="entry name" value="Nucleic acid-binding proteins"/>
    <property type="match status" value="3"/>
</dbReference>
<dbReference type="InterPro" id="IPR012340">
    <property type="entry name" value="NA-bd_OB-fold"/>
</dbReference>
<dbReference type="InterPro" id="IPR019844">
    <property type="entry name" value="CSD_CS"/>
</dbReference>
<sequence>MLSNIFVRLLTSVRPIHNYQQHFVRLLSTAETMSNETSSSNREKGVVKRFSKEKGFGFISKTSDGTDYFVHFKNINATGFRQLEQGQEVEFTATQGEKGLEAKDVSIIDAGTSRKPFFERSSDDESPSPRRNFGTFSRNQSSSSSSSVFNFGGTASSKLQFKEQESTSTEKPFRFSENLTSSTRENLFSSKKPRITNEQTRELGSVKRWTPERGFGFIRRTNSGQDLFCHVRSLKDGVQSLEPGQIVEYGVQQTDKGEEARDVIIVKDDGFKNQQQDTTSTTNLGERQTGTVKKWLTGRGYGFVQRDTGGSDIFVHVRNLSNGIQSLEEGQLVEFNIAKNEKGEMAQNVTILNETKNEKSETSENVTVRSEALE</sequence>
<name>A0A813S8G0_9BILA</name>
<dbReference type="SUPFAM" id="SSF50249">
    <property type="entry name" value="Nucleic acid-binding proteins"/>
    <property type="match status" value="3"/>
</dbReference>
<reference evidence="3" key="1">
    <citation type="submission" date="2021-02" db="EMBL/GenBank/DDBJ databases">
        <authorList>
            <person name="Nowell W R."/>
        </authorList>
    </citation>
    <scope>NUCLEOTIDE SEQUENCE</scope>
</reference>
<dbReference type="EMBL" id="CAJNOT010000036">
    <property type="protein sequence ID" value="CAF0791642.1"/>
    <property type="molecule type" value="Genomic_DNA"/>
</dbReference>
<dbReference type="PRINTS" id="PR00050">
    <property type="entry name" value="COLDSHOCK"/>
</dbReference>
<feature type="domain" description="CSD" evidence="2">
    <location>
        <begin position="42"/>
        <end position="107"/>
    </location>
</feature>
<protein>
    <recommendedName>
        <fullName evidence="2">CSD domain-containing protein</fullName>
    </recommendedName>
</protein>
<dbReference type="Proteomes" id="UP000663836">
    <property type="component" value="Unassembled WGS sequence"/>
</dbReference>
<feature type="domain" description="CSD" evidence="2">
    <location>
        <begin position="287"/>
        <end position="351"/>
    </location>
</feature>
<dbReference type="Pfam" id="PF00313">
    <property type="entry name" value="CSD"/>
    <property type="match status" value="3"/>
</dbReference>
<dbReference type="Proteomes" id="UP000663864">
    <property type="component" value="Unassembled WGS sequence"/>
</dbReference>
<comment type="caution">
    <text evidence="3">The sequence shown here is derived from an EMBL/GenBank/DDBJ whole genome shotgun (WGS) entry which is preliminary data.</text>
</comment>
<dbReference type="InterPro" id="IPR002059">
    <property type="entry name" value="CSP_DNA-bd"/>
</dbReference>
<dbReference type="InterPro" id="IPR011129">
    <property type="entry name" value="CSD"/>
</dbReference>